<dbReference type="EMBL" id="FUWY01000001">
    <property type="protein sequence ID" value="SJZ45717.1"/>
    <property type="molecule type" value="Genomic_DNA"/>
</dbReference>
<keyword evidence="2" id="KW-0472">Membrane</keyword>
<evidence type="ECO:0000313" key="3">
    <source>
        <dbReference type="EMBL" id="SJZ45717.1"/>
    </source>
</evidence>
<dbReference type="InterPro" id="IPR011701">
    <property type="entry name" value="MFS"/>
</dbReference>
<name>A0A1T4KTT3_9FIRM</name>
<feature type="transmembrane region" description="Helical" evidence="2">
    <location>
        <begin position="245"/>
        <end position="264"/>
    </location>
</feature>
<evidence type="ECO:0000256" key="1">
    <source>
        <dbReference type="ARBA" id="ARBA00004651"/>
    </source>
</evidence>
<feature type="transmembrane region" description="Helical" evidence="2">
    <location>
        <begin position="138"/>
        <end position="160"/>
    </location>
</feature>
<evidence type="ECO:0000313" key="4">
    <source>
        <dbReference type="Proteomes" id="UP000243297"/>
    </source>
</evidence>
<feature type="transmembrane region" description="Helical" evidence="2">
    <location>
        <begin position="67"/>
        <end position="86"/>
    </location>
</feature>
<dbReference type="Proteomes" id="UP000243297">
    <property type="component" value="Unassembled WGS sequence"/>
</dbReference>
<dbReference type="GO" id="GO:0005886">
    <property type="term" value="C:plasma membrane"/>
    <property type="evidence" value="ECO:0007669"/>
    <property type="project" value="UniProtKB-SubCell"/>
</dbReference>
<feature type="transmembrane region" description="Helical" evidence="2">
    <location>
        <begin position="369"/>
        <end position="388"/>
    </location>
</feature>
<feature type="transmembrane region" description="Helical" evidence="2">
    <location>
        <begin position="32"/>
        <end position="55"/>
    </location>
</feature>
<organism evidence="3 4">
    <name type="scientific">Anaerorhabdus furcosa</name>
    <dbReference type="NCBI Taxonomy" id="118967"/>
    <lineage>
        <taxon>Bacteria</taxon>
        <taxon>Bacillati</taxon>
        <taxon>Bacillota</taxon>
        <taxon>Erysipelotrichia</taxon>
        <taxon>Erysipelotrichales</taxon>
        <taxon>Erysipelotrichaceae</taxon>
        <taxon>Anaerorhabdus</taxon>
    </lineage>
</organism>
<dbReference type="InterPro" id="IPR036259">
    <property type="entry name" value="MFS_trans_sf"/>
</dbReference>
<dbReference type="Gene3D" id="1.20.1250.20">
    <property type="entry name" value="MFS general substrate transporter like domains"/>
    <property type="match status" value="1"/>
</dbReference>
<protein>
    <submittedName>
        <fullName evidence="3">Major Facilitator Superfamily protein</fullName>
    </submittedName>
</protein>
<dbReference type="SUPFAM" id="SSF103473">
    <property type="entry name" value="MFS general substrate transporter"/>
    <property type="match status" value="1"/>
</dbReference>
<proteinExistence type="predicted"/>
<dbReference type="InterPro" id="IPR052528">
    <property type="entry name" value="Sugar_transport-like"/>
</dbReference>
<reference evidence="4" key="1">
    <citation type="submission" date="2017-02" db="EMBL/GenBank/DDBJ databases">
        <authorList>
            <person name="Varghese N."/>
            <person name="Submissions S."/>
        </authorList>
    </citation>
    <scope>NUCLEOTIDE SEQUENCE [LARGE SCALE GENOMIC DNA]</scope>
    <source>
        <strain evidence="4">ATCC 25662</strain>
    </source>
</reference>
<evidence type="ECO:0000256" key="2">
    <source>
        <dbReference type="SAM" id="Phobius"/>
    </source>
</evidence>
<gene>
    <name evidence="3" type="ORF">SAMN02745191_0696</name>
</gene>
<dbReference type="STRING" id="118967.SAMN02745191_0696"/>
<dbReference type="RefSeq" id="WP_143254376.1">
    <property type="nucleotide sequence ID" value="NZ_FUWY01000001.1"/>
</dbReference>
<keyword evidence="2" id="KW-0812">Transmembrane</keyword>
<feature type="transmembrane region" description="Helical" evidence="2">
    <location>
        <begin position="300"/>
        <end position="323"/>
    </location>
</feature>
<feature type="transmembrane region" description="Helical" evidence="2">
    <location>
        <begin position="98"/>
        <end position="117"/>
    </location>
</feature>
<dbReference type="AlphaFoldDB" id="A0A1T4KTT3"/>
<feature type="transmembrane region" description="Helical" evidence="2">
    <location>
        <begin position="218"/>
        <end position="239"/>
    </location>
</feature>
<keyword evidence="4" id="KW-1185">Reference proteome</keyword>
<keyword evidence="2" id="KW-1133">Transmembrane helix</keyword>
<dbReference type="GO" id="GO:0022857">
    <property type="term" value="F:transmembrane transporter activity"/>
    <property type="evidence" value="ECO:0007669"/>
    <property type="project" value="InterPro"/>
</dbReference>
<feature type="transmembrane region" description="Helical" evidence="2">
    <location>
        <begin position="166"/>
        <end position="185"/>
    </location>
</feature>
<dbReference type="PANTHER" id="PTHR23526">
    <property type="entry name" value="INTEGRAL MEMBRANE TRANSPORT PROTEIN-RELATED"/>
    <property type="match status" value="1"/>
</dbReference>
<dbReference type="PANTHER" id="PTHR23526:SF2">
    <property type="entry name" value="MAJOR FACILITATOR SUPERFAMILY (MFS) PROFILE DOMAIN-CONTAINING PROTEIN"/>
    <property type="match status" value="1"/>
</dbReference>
<comment type="subcellular location">
    <subcellularLocation>
        <location evidence="1">Cell membrane</location>
        <topology evidence="1">Multi-pass membrane protein</topology>
    </subcellularLocation>
</comment>
<sequence>MSKNEKLVCLISGLWTLGNTMSAVFVNVYLYAYTGSLVVMTIYCMIRIGLFPLFFTIGGKWAQRKNYSQTLIMGLFITILSLVYVLSANNLFESNPNLVFIVAALVGSGEGFFWLSVNSLNQIVSTDKSRAAYVSNLGIFNNVANLFAPLFATIMIDMAATDVDGYMNIFKIVIVVYVVMSVAAFKIKANNSRQKFSVLKNLCILKDQRWRYCMTSTFLYGMRDSLILTLAGLLVYNATGGSGGLYSSLLTVFAVVSIAAYYILSKKMNTGNLYKCYWIGAVLISSSTIALVIFPNMFGAIYYGIVNALATPLYANPYQVIMMNNIQRYEKNENLCGRVIAKEIYLSAGRCFGMFLIVVSSFFLSEQLYLPVSVIFCSLFPIILILYAKKYETKNFQFEEVKIENKKNDLVNNKLYPVRKTLDKK</sequence>
<accession>A0A1T4KTT3</accession>
<feature type="transmembrane region" description="Helical" evidence="2">
    <location>
        <begin position="276"/>
        <end position="294"/>
    </location>
</feature>
<dbReference type="Pfam" id="PF07690">
    <property type="entry name" value="MFS_1"/>
    <property type="match status" value="1"/>
</dbReference>
<feature type="transmembrane region" description="Helical" evidence="2">
    <location>
        <begin position="344"/>
        <end position="363"/>
    </location>
</feature>